<dbReference type="Proteomes" id="UP000670092">
    <property type="component" value="Unassembled WGS sequence"/>
</dbReference>
<gene>
    <name evidence="1" type="ORF">I7I52_09328</name>
</gene>
<protein>
    <submittedName>
        <fullName evidence="1">Uncharacterized protein</fullName>
    </submittedName>
</protein>
<dbReference type="EMBL" id="JAEVHI010000002">
    <property type="protein sequence ID" value="KAG5299130.1"/>
    <property type="molecule type" value="Genomic_DNA"/>
</dbReference>
<name>A0A8H7Z0T8_AJECA</name>
<reference evidence="1 2" key="1">
    <citation type="submission" date="2021-01" db="EMBL/GenBank/DDBJ databases">
        <title>Chromosome-level genome assembly of a human fungal pathogen reveals clustering of transcriptionally co-regulated genes.</title>
        <authorList>
            <person name="Voorhies M."/>
            <person name="Cohen S."/>
            <person name="Shea T.P."/>
            <person name="Petrus S."/>
            <person name="Munoz J.F."/>
            <person name="Poplawski S."/>
            <person name="Goldman W.E."/>
            <person name="Michael T."/>
            <person name="Cuomo C.A."/>
            <person name="Sil A."/>
            <person name="Beyhan S."/>
        </authorList>
    </citation>
    <scope>NUCLEOTIDE SEQUENCE [LARGE SCALE GENOMIC DNA]</scope>
    <source>
        <strain evidence="1 2">G184AR</strain>
    </source>
</reference>
<proteinExistence type="predicted"/>
<evidence type="ECO:0000313" key="1">
    <source>
        <dbReference type="EMBL" id="KAG5299130.1"/>
    </source>
</evidence>
<accession>A0A8H7Z0T8</accession>
<organism evidence="1 2">
    <name type="scientific">Ajellomyces capsulatus</name>
    <name type="common">Darling's disease fungus</name>
    <name type="synonym">Histoplasma capsulatum</name>
    <dbReference type="NCBI Taxonomy" id="5037"/>
    <lineage>
        <taxon>Eukaryota</taxon>
        <taxon>Fungi</taxon>
        <taxon>Dikarya</taxon>
        <taxon>Ascomycota</taxon>
        <taxon>Pezizomycotina</taxon>
        <taxon>Eurotiomycetes</taxon>
        <taxon>Eurotiomycetidae</taxon>
        <taxon>Onygenales</taxon>
        <taxon>Ajellomycetaceae</taxon>
        <taxon>Histoplasma</taxon>
    </lineage>
</organism>
<comment type="caution">
    <text evidence="1">The sequence shown here is derived from an EMBL/GenBank/DDBJ whole genome shotgun (WGS) entry which is preliminary data.</text>
</comment>
<sequence>MKILLWDNSLSSMCSEVVFVVDVFIPFFFGDGFPQPQIQLALTTNLVVYPTGMDIALRPHVVAKDGYIFVFIIFAH</sequence>
<dbReference type="VEuPathDB" id="FungiDB:I7I52_09328"/>
<dbReference type="AlphaFoldDB" id="A0A8H7Z0T8"/>
<evidence type="ECO:0000313" key="2">
    <source>
        <dbReference type="Proteomes" id="UP000670092"/>
    </source>
</evidence>